<gene>
    <name evidence="2" type="ORF">HPP92_021134</name>
</gene>
<comment type="caution">
    <text evidence="2">The sequence shown here is derived from an EMBL/GenBank/DDBJ whole genome shotgun (WGS) entry which is preliminary data.</text>
</comment>
<organism evidence="2 3">
    <name type="scientific">Vanilla planifolia</name>
    <name type="common">Vanilla</name>
    <dbReference type="NCBI Taxonomy" id="51239"/>
    <lineage>
        <taxon>Eukaryota</taxon>
        <taxon>Viridiplantae</taxon>
        <taxon>Streptophyta</taxon>
        <taxon>Embryophyta</taxon>
        <taxon>Tracheophyta</taxon>
        <taxon>Spermatophyta</taxon>
        <taxon>Magnoliopsida</taxon>
        <taxon>Liliopsida</taxon>
        <taxon>Asparagales</taxon>
        <taxon>Orchidaceae</taxon>
        <taxon>Vanilloideae</taxon>
        <taxon>Vanilleae</taxon>
        <taxon>Vanilla</taxon>
    </lineage>
</organism>
<evidence type="ECO:0000259" key="1">
    <source>
        <dbReference type="Pfam" id="PF26145"/>
    </source>
</evidence>
<proteinExistence type="predicted"/>
<dbReference type="PANTHER" id="PTHR33981:SF18">
    <property type="entry name" value="OS01G0840200 PROTEIN"/>
    <property type="match status" value="1"/>
</dbReference>
<dbReference type="EMBL" id="JADCNL010000011">
    <property type="protein sequence ID" value="KAG0460837.1"/>
    <property type="molecule type" value="Genomic_DNA"/>
</dbReference>
<dbReference type="AlphaFoldDB" id="A0A835UGI9"/>
<dbReference type="Proteomes" id="UP000636800">
    <property type="component" value="Chromosome 11"/>
</dbReference>
<dbReference type="PANTHER" id="PTHR33981">
    <property type="entry name" value="EXPRESSED PROTEIN"/>
    <property type="match status" value="1"/>
</dbReference>
<accession>A0A835UGI9</accession>
<dbReference type="Pfam" id="PF26145">
    <property type="entry name" value="DUF8041"/>
    <property type="match status" value="1"/>
</dbReference>
<keyword evidence="3" id="KW-1185">Reference proteome</keyword>
<evidence type="ECO:0000313" key="2">
    <source>
        <dbReference type="EMBL" id="KAG0460837.1"/>
    </source>
</evidence>
<dbReference type="InterPro" id="IPR058354">
    <property type="entry name" value="DUF8041"/>
</dbReference>
<protein>
    <recommendedName>
        <fullName evidence="1">DUF8041 domain-containing protein</fullName>
    </recommendedName>
</protein>
<evidence type="ECO:0000313" key="3">
    <source>
        <dbReference type="Proteomes" id="UP000636800"/>
    </source>
</evidence>
<reference evidence="2 3" key="1">
    <citation type="journal article" date="2020" name="Nat. Food">
        <title>A phased Vanilla planifolia genome enables genetic improvement of flavour and production.</title>
        <authorList>
            <person name="Hasing T."/>
            <person name="Tang H."/>
            <person name="Brym M."/>
            <person name="Khazi F."/>
            <person name="Huang T."/>
            <person name="Chambers A.H."/>
        </authorList>
    </citation>
    <scope>NUCLEOTIDE SEQUENCE [LARGE SCALE GENOMIC DNA]</scope>
    <source>
        <tissue evidence="2">Leaf</tissue>
    </source>
</reference>
<sequence>MGESFMTSLTMENHYPSTFLSMDPTSAGATSMAISHEDPERELMIQPRQQMSLSLPAPDINLPFLPTAPLPHRLGAPIQGLSNPQCIHGIEVVRMPNFASVSEVDRVKWVELTGRDLNFSIPLEASDFESWRNLPGTEFEIERPL</sequence>
<name>A0A835UGI9_VANPL</name>
<feature type="domain" description="DUF8041" evidence="1">
    <location>
        <begin position="79"/>
        <end position="132"/>
    </location>
</feature>